<sequence length="40" mass="4413">MERPSPCPAGLASPLLKLPRLIPLEKTGGRLEKSCRRRQG</sequence>
<reference evidence="1 2" key="1">
    <citation type="submission" date="2020-06" db="EMBL/GenBank/DDBJ databases">
        <title>Interaction of electrochemicaly active bacteria, Geobacter bremensis R4 on different carbon anode.</title>
        <authorList>
            <person name="Meng L."/>
            <person name="Yoshida N."/>
        </authorList>
    </citation>
    <scope>NUCLEOTIDE SEQUENCE [LARGE SCALE GENOMIC DNA]</scope>
    <source>
        <strain evidence="1 2">R4</strain>
    </source>
</reference>
<keyword evidence="2" id="KW-1185">Reference proteome</keyword>
<evidence type="ECO:0000313" key="2">
    <source>
        <dbReference type="Proteomes" id="UP000515472"/>
    </source>
</evidence>
<accession>A0A7R7FS71</accession>
<name>A0A7R7FS71_9BACT</name>
<organism evidence="1 2">
    <name type="scientific">Citrifermentans bremense</name>
    <dbReference type="NCBI Taxonomy" id="60035"/>
    <lineage>
        <taxon>Bacteria</taxon>
        <taxon>Pseudomonadati</taxon>
        <taxon>Thermodesulfobacteriota</taxon>
        <taxon>Desulfuromonadia</taxon>
        <taxon>Geobacterales</taxon>
        <taxon>Geobacteraceae</taxon>
        <taxon>Citrifermentans</taxon>
    </lineage>
</organism>
<proteinExistence type="predicted"/>
<dbReference type="AlphaFoldDB" id="A0A7R7FS71"/>
<gene>
    <name evidence="1" type="ORF">GEOBRER4_n1969</name>
</gene>
<dbReference type="EMBL" id="AP023213">
    <property type="protein sequence ID" value="BCO11371.1"/>
    <property type="molecule type" value="Genomic_DNA"/>
</dbReference>
<dbReference type="Proteomes" id="UP000515472">
    <property type="component" value="Chromosome"/>
</dbReference>
<protein>
    <submittedName>
        <fullName evidence="1">Uncharacterized protein</fullName>
    </submittedName>
</protein>
<evidence type="ECO:0000313" key="1">
    <source>
        <dbReference type="EMBL" id="BCO11371.1"/>
    </source>
</evidence>